<evidence type="ECO:0000256" key="15">
    <source>
        <dbReference type="ARBA" id="ARBA00023239"/>
    </source>
</evidence>
<dbReference type="GO" id="GO:0051539">
    <property type="term" value="F:4 iron, 4 sulfur cluster binding"/>
    <property type="evidence" value="ECO:0007669"/>
    <property type="project" value="UniProtKB-KW"/>
</dbReference>
<dbReference type="NCBIfam" id="TIGR00423">
    <property type="entry name" value="CofH family radical SAM protein"/>
    <property type="match status" value="1"/>
</dbReference>
<dbReference type="Pfam" id="PF04055">
    <property type="entry name" value="Radical_SAM"/>
    <property type="match status" value="2"/>
</dbReference>
<evidence type="ECO:0000256" key="2">
    <source>
        <dbReference type="ARBA" id="ARBA00003692"/>
    </source>
</evidence>
<reference evidence="20" key="4">
    <citation type="submission" date="2017-10" db="EMBL/GenBank/DDBJ databases">
        <authorList>
            <person name="Banno H."/>
            <person name="Chua N.-H."/>
        </authorList>
    </citation>
    <scope>NUCLEOTIDE SEQUENCE</scope>
    <source>
        <strain evidence="20">OMI</strain>
    </source>
</reference>
<reference evidence="20" key="3">
    <citation type="submission" date="2017-10" db="EMBL/GenBank/DDBJ databases">
        <title>Bioaugmenting a lab-scale membrane bioreactor with Sphingobium fuliginis OMI to degrade 4-tert-butylphenol.</title>
        <authorList>
            <person name="Takada K."/>
            <person name="Shiba T."/>
            <person name="Soda S."/>
            <person name="Inoue D."/>
            <person name="Miyake M."/>
            <person name="Eguchi M."/>
            <person name="Ike M."/>
        </authorList>
    </citation>
    <scope>NUCLEOTIDE SEQUENCE</scope>
    <source>
        <strain evidence="20">OMI</strain>
    </source>
</reference>
<keyword evidence="9" id="KW-0004">4Fe-4S</keyword>
<comment type="similarity">
    <text evidence="5">In the N-terminal section; belongs to the radical SAM superfamily. CofG family.</text>
</comment>
<dbReference type="InterPro" id="IPR006638">
    <property type="entry name" value="Elp3/MiaA/NifB-like_rSAM"/>
</dbReference>
<dbReference type="EC" id="2.5.1.147" evidence="7"/>
<dbReference type="EMBL" id="CP060035">
    <property type="protein sequence ID" value="QOT71748.1"/>
    <property type="molecule type" value="Genomic_DNA"/>
</dbReference>
<dbReference type="NCBIfam" id="TIGR03550">
    <property type="entry name" value="F420_cofG"/>
    <property type="match status" value="1"/>
</dbReference>
<comment type="catalytic activity">
    <reaction evidence="16">
        <text>5-amino-6-(D-ribitylamino)uracil + L-tyrosine + S-adenosyl-L-methionine = 5-amino-5-(4-hydroxybenzyl)-6-(D-ribitylimino)-5,6-dihydrouracil + 2-iminoacetate + 5'-deoxyadenosine + L-methionine + H(+)</text>
        <dbReference type="Rhea" id="RHEA:55200"/>
        <dbReference type="ChEBI" id="CHEBI:15378"/>
        <dbReference type="ChEBI" id="CHEBI:15934"/>
        <dbReference type="ChEBI" id="CHEBI:17319"/>
        <dbReference type="ChEBI" id="CHEBI:57844"/>
        <dbReference type="ChEBI" id="CHEBI:58315"/>
        <dbReference type="ChEBI" id="CHEBI:59789"/>
        <dbReference type="ChEBI" id="CHEBI:77846"/>
        <dbReference type="ChEBI" id="CHEBI:85936"/>
        <dbReference type="EC" id="2.5.1.147"/>
    </reaction>
</comment>
<dbReference type="InterPro" id="IPR019940">
    <property type="entry name" value="CofH_family"/>
</dbReference>
<evidence type="ECO:0000256" key="8">
    <source>
        <dbReference type="ARBA" id="ARBA00022220"/>
    </source>
</evidence>
<evidence type="ECO:0000256" key="3">
    <source>
        <dbReference type="ARBA" id="ARBA00004712"/>
    </source>
</evidence>
<dbReference type="GO" id="GO:0141093">
    <property type="term" value="F:5-amino-6-(D-ribitylamino)uracil--L-tyrosine 4-hydroxyphenyl transferase activity"/>
    <property type="evidence" value="ECO:0007669"/>
    <property type="project" value="UniProtKB-EC"/>
</dbReference>
<dbReference type="InterPro" id="IPR034405">
    <property type="entry name" value="F420"/>
</dbReference>
<dbReference type="GO" id="GO:0046872">
    <property type="term" value="F:metal ion binding"/>
    <property type="evidence" value="ECO:0007669"/>
    <property type="project" value="UniProtKB-KW"/>
</dbReference>
<evidence type="ECO:0000256" key="12">
    <source>
        <dbReference type="ARBA" id="ARBA00022723"/>
    </source>
</evidence>
<reference evidence="23" key="5">
    <citation type="submission" date="2020-08" db="EMBL/GenBank/DDBJ databases">
        <title>Complete genome sequence of Sphingobium barthaii strain KK22, a high-molecular-weight polycyclic aromatic hydrocarbon-degrading soil bacterium.</title>
        <authorList>
            <person name="Mori J.F."/>
            <person name="Kanaly R.A."/>
        </authorList>
    </citation>
    <scope>NUCLEOTIDE SEQUENCE [LARGE SCALE GENOMIC DNA]</scope>
    <source>
        <strain evidence="23">KK22</strain>
    </source>
</reference>
<evidence type="ECO:0000256" key="4">
    <source>
        <dbReference type="ARBA" id="ARBA00010051"/>
    </source>
</evidence>
<evidence type="ECO:0000256" key="14">
    <source>
        <dbReference type="ARBA" id="ARBA00023014"/>
    </source>
</evidence>
<keyword evidence="12" id="KW-0479">Metal-binding</keyword>
<dbReference type="AlphaFoldDB" id="A0A292ZI37"/>
<evidence type="ECO:0000256" key="10">
    <source>
        <dbReference type="ARBA" id="ARBA00022679"/>
    </source>
</evidence>
<sequence>MSVEPDPGPDSAVSYPGDRLLSSELPALMAQARRIRDGGHGRIRTFSPKVFIPLTHLCRDVCHYCTFARPPRRGEPAFLDREAILRIARAGRDAGCTEALFTLGEKPELRYAAARHALSELGHETTISYLAEAMRLVLEETGLLPHANPGTLSRDEMALLRTTSVSQGLMLESTSERLCQPGGPHHGSPDKAPANRLATIALAGELRIPFTTGILIGIGETRAERLETLGAIRELHRRHGHIQEIIVQSFRAKPGTRMATAQEPDLEDLLWTLAAARIMFGPQMHIQAPPNLSASDYPLLLDAGIDDWGGISPVTIDHVNPEAPWPHIAKLRDHTAAAGATLVPRLPLYPDFLRDLNRWVDPALTPAILARSDGGGFAREDRWTVGDAGHPAPPAPSLRHRSAHPSILSLTERAMAGDELAEDDVARLFTARDDDLASICDAADRLRAKTTGDAISYVVTRNINYTNICGYHCHFCAFSKGSRHDALGGPAYNLDLDEIARRTAEAWNRGATEVCMQGGIHPHYTGQTYLDICRAARDAAPGIHIHAFSPLEIHHGAGTLGISPAAFLERLQDAGLYSLPGTAAEILDDEVRAQICPDKLSTASWLDIVETAHRVGLRTTSTIMFGHVDRYEHWARHILALRRLQQRTGGLTEFVPLPFVSKEAPMALRGRSRQGPTFREAVLMHAIGRLVLHPLVPNIQVSWVKMGLEGALHCLRAGANDFGGTLMNESISRAAGAQHGQEFSPPEMEAAIGSIGRRPRLRTTLYADASEERRAKAFAAAPLAPVVLTPPHGAARKPKSPLSSQLMTCGNSL</sequence>
<evidence type="ECO:0000256" key="18">
    <source>
        <dbReference type="SAM" id="MobiDB-lite"/>
    </source>
</evidence>
<dbReference type="NCBIfam" id="NF004884">
    <property type="entry name" value="PRK06245.1"/>
    <property type="match status" value="1"/>
</dbReference>
<evidence type="ECO:0000256" key="9">
    <source>
        <dbReference type="ARBA" id="ARBA00022485"/>
    </source>
</evidence>
<reference evidence="20 22" key="1">
    <citation type="journal article" date="2013" name="Biodegradation">
        <title>Occurrence of 4-tert-butylphenol (4-t-BP) biodegradation in an aquatic sample caused by the presence of Spirodela polyrrhiza and isolation of a 4-t-BP-utilizing bacterium.</title>
        <authorList>
            <person name="Ogata Y."/>
            <person name="Toyama T."/>
            <person name="Yu N."/>
            <person name="Wang X."/>
            <person name="Sei K."/>
            <person name="Ike M."/>
        </authorList>
    </citation>
    <scope>NUCLEOTIDE SEQUENCE [LARGE SCALE GENOMIC DNA]</scope>
    <source>
        <strain evidence="20 22">OMI</strain>
    </source>
</reference>
<keyword evidence="15" id="KW-0456">Lyase</keyword>
<reference evidence="20 22" key="2">
    <citation type="journal article" date="2013" name="Environ. Sci. Technol.">
        <title>The 4-tert-butylphenol-utilizing bacterium Sphingobium fuliginis OMI can degrade bisphenols via phenolic ring hydroxylation and meta-cleavage pathway.</title>
        <authorList>
            <person name="Ogata Y."/>
            <person name="Goda S."/>
            <person name="Toyama T."/>
            <person name="Sei K."/>
            <person name="Ike M."/>
        </authorList>
    </citation>
    <scope>NUCLEOTIDE SEQUENCE [LARGE SCALE GENOMIC DNA]</scope>
    <source>
        <strain evidence="20 22">OMI</strain>
    </source>
</reference>
<evidence type="ECO:0000313" key="22">
    <source>
        <dbReference type="Proteomes" id="UP000221538"/>
    </source>
</evidence>
<evidence type="ECO:0000256" key="1">
    <source>
        <dbReference type="ARBA" id="ARBA00001966"/>
    </source>
</evidence>
<comment type="cofactor">
    <cofactor evidence="1">
        <name>[4Fe-4S] cluster</name>
        <dbReference type="ChEBI" id="CHEBI:49883"/>
    </cofactor>
</comment>
<dbReference type="Pfam" id="PF19288">
    <property type="entry name" value="CofH_C"/>
    <property type="match status" value="1"/>
</dbReference>
<dbReference type="NCBIfam" id="NF005609">
    <property type="entry name" value="PRK07360.1"/>
    <property type="match status" value="1"/>
</dbReference>
<dbReference type="Proteomes" id="UP000593663">
    <property type="component" value="Chromosome 1"/>
</dbReference>
<feature type="region of interest" description="Disordered" evidence="18">
    <location>
        <begin position="789"/>
        <end position="813"/>
    </location>
</feature>
<dbReference type="EMBL" id="BEWI01000032">
    <property type="protein sequence ID" value="GAY22571.1"/>
    <property type="molecule type" value="Genomic_DNA"/>
</dbReference>
<dbReference type="EC" id="4.3.1.32" evidence="6"/>
<organism evidence="20 22">
    <name type="scientific">Sphingobium fuliginis (strain ATCC 27551)</name>
    <dbReference type="NCBI Taxonomy" id="336203"/>
    <lineage>
        <taxon>Bacteria</taxon>
        <taxon>Pseudomonadati</taxon>
        <taxon>Pseudomonadota</taxon>
        <taxon>Alphaproteobacteria</taxon>
        <taxon>Sphingomonadales</taxon>
        <taxon>Sphingomonadaceae</taxon>
        <taxon>Sphingobium</taxon>
    </lineage>
</organism>
<dbReference type="InterPro" id="IPR007197">
    <property type="entry name" value="rSAM"/>
</dbReference>
<evidence type="ECO:0000256" key="6">
    <source>
        <dbReference type="ARBA" id="ARBA00012126"/>
    </source>
</evidence>
<protein>
    <recommendedName>
        <fullName evidence="8">FO synthase</fullName>
        <ecNumber evidence="7">2.5.1.147</ecNumber>
        <ecNumber evidence="6">4.3.1.32</ecNumber>
    </recommendedName>
</protein>
<dbReference type="PANTHER" id="PTHR43076:SF1">
    <property type="entry name" value="LIPOYL SYNTHASE 2"/>
    <property type="match status" value="1"/>
</dbReference>
<keyword evidence="11" id="KW-0949">S-adenosyl-L-methionine</keyword>
<evidence type="ECO:0000256" key="5">
    <source>
        <dbReference type="ARBA" id="ARBA00010826"/>
    </source>
</evidence>
<proteinExistence type="inferred from homology"/>
<dbReference type="SUPFAM" id="SSF102114">
    <property type="entry name" value="Radical SAM enzymes"/>
    <property type="match status" value="2"/>
</dbReference>
<feature type="compositionally biased region" description="Polar residues" evidence="18">
    <location>
        <begin position="801"/>
        <end position="813"/>
    </location>
</feature>
<evidence type="ECO:0000256" key="7">
    <source>
        <dbReference type="ARBA" id="ARBA00012289"/>
    </source>
</evidence>
<dbReference type="PROSITE" id="PS51918">
    <property type="entry name" value="RADICAL_SAM"/>
    <property type="match status" value="2"/>
</dbReference>
<dbReference type="CDD" id="cd01335">
    <property type="entry name" value="Radical_SAM"/>
    <property type="match status" value="2"/>
</dbReference>
<evidence type="ECO:0000256" key="11">
    <source>
        <dbReference type="ARBA" id="ARBA00022691"/>
    </source>
</evidence>
<dbReference type="HAMAP" id="MF_01611">
    <property type="entry name" value="FO_synth_sub1"/>
    <property type="match status" value="1"/>
</dbReference>
<evidence type="ECO:0000256" key="13">
    <source>
        <dbReference type="ARBA" id="ARBA00023004"/>
    </source>
</evidence>
<evidence type="ECO:0000313" key="21">
    <source>
        <dbReference type="EMBL" id="QOT71748.1"/>
    </source>
</evidence>
<dbReference type="InterPro" id="IPR058240">
    <property type="entry name" value="rSAM_sf"/>
</dbReference>
<dbReference type="InterPro" id="IPR019939">
    <property type="entry name" value="CofG_family"/>
</dbReference>
<evidence type="ECO:0000256" key="17">
    <source>
        <dbReference type="ARBA" id="ARBA00048974"/>
    </source>
</evidence>
<dbReference type="SFLD" id="SFLDF00294">
    <property type="entry name" value="7_8-didemethyl-8-hydroxy-5-dea"/>
    <property type="match status" value="1"/>
</dbReference>
<reference evidence="21" key="6">
    <citation type="journal article" date="2021" name="Microbiol. Resour. Announc.">
        <title>Complete Genome Sequence of Sphingobium barthaii KK22, a High-Molecular-Weight Polycyclic Aromatic Hydrocarbon-Degrading Soil Bacterium.</title>
        <authorList>
            <person name="Mori J.F."/>
            <person name="Kanaly R.A."/>
        </authorList>
    </citation>
    <scope>NUCLEOTIDE SEQUENCE</scope>
    <source>
        <strain evidence="21">KK22</strain>
    </source>
</reference>
<dbReference type="HAMAP" id="MF_01612">
    <property type="entry name" value="FO_synth_sub2"/>
    <property type="match status" value="1"/>
</dbReference>
<name>A0A292ZI37_SPHSA</name>
<dbReference type="SFLD" id="SFLDS00029">
    <property type="entry name" value="Radical_SAM"/>
    <property type="match status" value="3"/>
</dbReference>
<feature type="domain" description="Radical SAM core" evidence="19">
    <location>
        <begin position="44"/>
        <end position="289"/>
    </location>
</feature>
<feature type="domain" description="Radical SAM core" evidence="19">
    <location>
        <begin position="455"/>
        <end position="694"/>
    </location>
</feature>
<gene>
    <name evidence="21" type="primary">cofH</name>
    <name evidence="21" type="ORF">H5V43_00775</name>
    <name evidence="20" type="ORF">SFOMI_3128</name>
</gene>
<accession>A0A292ZI37</accession>
<dbReference type="SFLD" id="SFLDG01389">
    <property type="entry name" value="menaquinone_synthsis_involved"/>
    <property type="match status" value="1"/>
</dbReference>
<dbReference type="InterPro" id="IPR045567">
    <property type="entry name" value="CofH/MnqC-like_C"/>
</dbReference>
<comment type="function">
    <text evidence="2">Catalyzes the radical-mediated synthesis of 7,8-didemethyl-8-hydroxy-5-deazariboflavin (FO) from 5-amino-6-(D-ribitylamino)uracil and L-tyrosine.</text>
</comment>
<dbReference type="InterPro" id="IPR013785">
    <property type="entry name" value="Aldolase_TIM"/>
</dbReference>
<evidence type="ECO:0000259" key="19">
    <source>
        <dbReference type="PROSITE" id="PS51918"/>
    </source>
</evidence>
<dbReference type="PANTHER" id="PTHR43076">
    <property type="entry name" value="FO SYNTHASE (COFH)"/>
    <property type="match status" value="1"/>
</dbReference>
<evidence type="ECO:0000313" key="20">
    <source>
        <dbReference type="EMBL" id="GAY22571.1"/>
    </source>
</evidence>
<dbReference type="Proteomes" id="UP000221538">
    <property type="component" value="Unassembled WGS sequence"/>
</dbReference>
<comment type="catalytic activity">
    <reaction evidence="17">
        <text>5-amino-5-(4-hydroxybenzyl)-6-(D-ribitylimino)-5,6-dihydrouracil + S-adenosyl-L-methionine = 7,8-didemethyl-8-hydroxy-5-deazariboflavin + 5'-deoxyadenosine + L-methionine + NH4(+) + H(+)</text>
        <dbReference type="Rhea" id="RHEA:55204"/>
        <dbReference type="ChEBI" id="CHEBI:15378"/>
        <dbReference type="ChEBI" id="CHEBI:17319"/>
        <dbReference type="ChEBI" id="CHEBI:28938"/>
        <dbReference type="ChEBI" id="CHEBI:57844"/>
        <dbReference type="ChEBI" id="CHEBI:59789"/>
        <dbReference type="ChEBI" id="CHEBI:59904"/>
        <dbReference type="ChEBI" id="CHEBI:85936"/>
        <dbReference type="EC" id="4.3.1.32"/>
    </reaction>
</comment>
<keyword evidence="10 21" id="KW-0808">Transferase</keyword>
<evidence type="ECO:0000256" key="16">
    <source>
        <dbReference type="ARBA" id="ARBA00048468"/>
    </source>
</evidence>
<dbReference type="GO" id="GO:0044689">
    <property type="term" value="F:7,8-didemethyl-8-hydroxy-5-deazariboflavin synthase activity"/>
    <property type="evidence" value="ECO:0007669"/>
    <property type="project" value="UniProtKB-EC"/>
</dbReference>
<keyword evidence="13" id="KW-0408">Iron</keyword>
<dbReference type="NCBIfam" id="TIGR03551">
    <property type="entry name" value="F420_cofH"/>
    <property type="match status" value="1"/>
</dbReference>
<dbReference type="Gene3D" id="3.20.20.70">
    <property type="entry name" value="Aldolase class I"/>
    <property type="match status" value="2"/>
</dbReference>
<dbReference type="RefSeq" id="WP_099186988.1">
    <property type="nucleotide sequence ID" value="NZ_BEWI01000032.1"/>
</dbReference>
<dbReference type="SFLD" id="SFLDG01064">
    <property type="entry name" value="F420__menaquinone_cofactor_bio"/>
    <property type="match status" value="3"/>
</dbReference>
<comment type="pathway">
    <text evidence="3">Cofactor biosynthesis; coenzyme F0 biosynthesis.</text>
</comment>
<dbReference type="SFLD" id="SFLDG01388">
    <property type="entry name" value="7_8-didemethyl-8-hydroxy-5-dea"/>
    <property type="match status" value="2"/>
</dbReference>
<keyword evidence="14" id="KW-0411">Iron-sulfur</keyword>
<evidence type="ECO:0000313" key="23">
    <source>
        <dbReference type="Proteomes" id="UP000593663"/>
    </source>
</evidence>
<dbReference type="SFLD" id="SFLDF00343">
    <property type="entry name" value="aminofutalosine_synthase_(mqnE"/>
    <property type="match status" value="1"/>
</dbReference>
<comment type="similarity">
    <text evidence="4">In the C-terminal section; belongs to the radical SAM superfamily. CofH family.</text>
</comment>
<dbReference type="InterPro" id="IPR020050">
    <property type="entry name" value="FO_synthase_su2"/>
</dbReference>
<dbReference type="UniPathway" id="UPA00072"/>
<dbReference type="KEGG" id="sbar:H5V43_00775"/>
<dbReference type="SMART" id="SM00729">
    <property type="entry name" value="Elp3"/>
    <property type="match status" value="2"/>
</dbReference>